<dbReference type="GeneID" id="10277369"/>
<dbReference type="Proteomes" id="UP000007490">
    <property type="component" value="Chromosome"/>
</dbReference>
<dbReference type="NCBIfam" id="TIGR01214">
    <property type="entry name" value="rmlD"/>
    <property type="match status" value="1"/>
</dbReference>
<dbReference type="Gene3D" id="3.40.50.720">
    <property type="entry name" value="NAD(P)-binding Rossmann-like Domain"/>
    <property type="match status" value="1"/>
</dbReference>
<dbReference type="HOGENOM" id="CLU_045518_1_2_2"/>
<dbReference type="AlphaFoldDB" id="F0TC18"/>
<evidence type="ECO:0000259" key="1">
    <source>
        <dbReference type="Pfam" id="PF04321"/>
    </source>
</evidence>
<keyword evidence="3" id="KW-1185">Reference proteome</keyword>
<dbReference type="Pfam" id="PF04321">
    <property type="entry name" value="RmlD_sub_bind"/>
    <property type="match status" value="1"/>
</dbReference>
<dbReference type="GO" id="GO:0019305">
    <property type="term" value="P:dTDP-rhamnose biosynthetic process"/>
    <property type="evidence" value="ECO:0007669"/>
    <property type="project" value="TreeGrafter"/>
</dbReference>
<dbReference type="SUPFAM" id="SSF51735">
    <property type="entry name" value="NAD(P)-binding Rossmann-fold domains"/>
    <property type="match status" value="1"/>
</dbReference>
<reference evidence="3" key="1">
    <citation type="submission" date="2011-02" db="EMBL/GenBank/DDBJ databases">
        <title>Complete sequence of Methanobacterium sp. AL-21.</title>
        <authorList>
            <consortium name="US DOE Joint Genome Institute"/>
            <person name="Lucas S."/>
            <person name="Copeland A."/>
            <person name="Lapidus A."/>
            <person name="Cheng J.-F."/>
            <person name="Goodwin L."/>
            <person name="Pitluck S."/>
            <person name="Chertkov O."/>
            <person name="Detter J.C."/>
            <person name="Han C."/>
            <person name="Tapia R."/>
            <person name="Land M."/>
            <person name="Hauser L."/>
            <person name="Kyrpides N."/>
            <person name="Ivanova N."/>
            <person name="Mikhailova N."/>
            <person name="Pagani I."/>
            <person name="Cadillo-Quiroz H."/>
            <person name="Imachi H."/>
            <person name="Zinder S."/>
            <person name="Liu W."/>
            <person name="Woyke T."/>
        </authorList>
    </citation>
    <scope>NUCLEOTIDE SEQUENCE [LARGE SCALE GENOMIC DNA]</scope>
    <source>
        <strain evidence="3">AL-21</strain>
    </source>
</reference>
<dbReference type="EMBL" id="CP002551">
    <property type="protein sequence ID" value="ADZ09169.1"/>
    <property type="molecule type" value="Genomic_DNA"/>
</dbReference>
<evidence type="ECO:0000313" key="3">
    <source>
        <dbReference type="Proteomes" id="UP000007490"/>
    </source>
</evidence>
<proteinExistence type="predicted"/>
<keyword evidence="2" id="KW-0560">Oxidoreductase</keyword>
<dbReference type="GO" id="GO:0005829">
    <property type="term" value="C:cytosol"/>
    <property type="evidence" value="ECO:0007669"/>
    <property type="project" value="TreeGrafter"/>
</dbReference>
<reference evidence="2 3" key="2">
    <citation type="journal article" date="2014" name="Int. J. Syst. Evol. Microbiol.">
        <title>Methanobacterium paludis sp. nov. and a novel strain of Methanobacterium lacus isolated from northern peatlands.</title>
        <authorList>
            <person name="Cadillo-Quiroz H."/>
            <person name="Brauer S.L."/>
            <person name="Goodson N."/>
            <person name="Yavitt J.B."/>
            <person name="Zinder S.H."/>
        </authorList>
    </citation>
    <scope>NUCLEOTIDE SEQUENCE [LARGE SCALE GENOMIC DNA]</scope>
    <source>
        <strain evidence="2 3">AL-21</strain>
    </source>
</reference>
<organism evidence="2 3">
    <name type="scientific">Methanobacterium lacus (strain AL-21)</name>
    <dbReference type="NCBI Taxonomy" id="877455"/>
    <lineage>
        <taxon>Archaea</taxon>
        <taxon>Methanobacteriati</taxon>
        <taxon>Methanobacteriota</taxon>
        <taxon>Methanomada group</taxon>
        <taxon>Methanobacteria</taxon>
        <taxon>Methanobacteriales</taxon>
        <taxon>Methanobacteriaceae</taxon>
        <taxon>Methanobacterium</taxon>
    </lineage>
</organism>
<dbReference type="OrthoDB" id="4907at2157"/>
<dbReference type="FunFam" id="3.40.50.720:FF:000159">
    <property type="entry name" value="dTDP-4-dehydrorhamnose reductase"/>
    <property type="match status" value="1"/>
</dbReference>
<dbReference type="InterPro" id="IPR005913">
    <property type="entry name" value="dTDP_dehydrorham_reduct"/>
</dbReference>
<dbReference type="CDD" id="cd05254">
    <property type="entry name" value="dTDP_HR_like_SDR_e"/>
    <property type="match status" value="1"/>
</dbReference>
<evidence type="ECO:0000313" key="2">
    <source>
        <dbReference type="EMBL" id="ADZ09169.1"/>
    </source>
</evidence>
<feature type="domain" description="RmlD-like substrate binding" evidence="1">
    <location>
        <begin position="1"/>
        <end position="276"/>
    </location>
</feature>
<dbReference type="PANTHER" id="PTHR10491">
    <property type="entry name" value="DTDP-4-DEHYDRORHAMNOSE REDUCTASE"/>
    <property type="match status" value="1"/>
</dbReference>
<dbReference type="GO" id="GO:0008831">
    <property type="term" value="F:dTDP-4-dehydrorhamnose reductase activity"/>
    <property type="evidence" value="ECO:0007669"/>
    <property type="project" value="UniProtKB-EC"/>
</dbReference>
<dbReference type="STRING" id="877455.Metbo_0920"/>
<gene>
    <name evidence="2" type="ordered locus">Metbo_0920</name>
</gene>
<dbReference type="PANTHER" id="PTHR10491:SF4">
    <property type="entry name" value="METHIONINE ADENOSYLTRANSFERASE 2 SUBUNIT BETA"/>
    <property type="match status" value="1"/>
</dbReference>
<dbReference type="Gene3D" id="3.90.25.10">
    <property type="entry name" value="UDP-galactose 4-epimerase, domain 1"/>
    <property type="match status" value="1"/>
</dbReference>
<dbReference type="eggNOG" id="arCOG01367">
    <property type="taxonomic scope" value="Archaea"/>
</dbReference>
<sequence length="280" mass="31297">MKVMIIGSEGMLGHDLVAVLSPLHEVVTTTIDTLDITDIDKTIKTVKKNNPDVLIHAAAITDVDGSESNPDLAYKVNAIGTRNVAVACKEVGASMVYISTDYVFDGTNTTPYNEYDQTKPLGVYGKTKHTGETYVRDTLSKFYIVRTAWLYGYHGPNFVTTMLNLAKNTKDISVVDDQVGSPTYTVDLANAISTIINRSSYGIYHFTNTDHCSWFDFATEIFKQAGVEVNLKPVTTEEFPRPAPRPKYSVLNHYSWKMEGYPPIRNYKEALKDYMKLLGH</sequence>
<dbReference type="KEGG" id="mel:Metbo_0920"/>
<protein>
    <submittedName>
        <fullName evidence="2">dTDP-4-dehydrorhamnose reductase</fullName>
        <ecNumber evidence="2">1.1.1.133</ecNumber>
    </submittedName>
</protein>
<dbReference type="RefSeq" id="WP_013644520.1">
    <property type="nucleotide sequence ID" value="NC_015216.1"/>
</dbReference>
<dbReference type="InterPro" id="IPR036291">
    <property type="entry name" value="NAD(P)-bd_dom_sf"/>
</dbReference>
<name>F0TC18_METLA</name>
<dbReference type="InterPro" id="IPR029903">
    <property type="entry name" value="RmlD-like-bd"/>
</dbReference>
<accession>F0TC18</accession>
<dbReference type="EC" id="1.1.1.133" evidence="2"/>